<dbReference type="RefSeq" id="WP_176110978.1">
    <property type="nucleotide sequence ID" value="NZ_JAALDK010000002.1"/>
</dbReference>
<evidence type="ECO:0000313" key="2">
    <source>
        <dbReference type="EMBL" id="NUY04430.1"/>
    </source>
</evidence>
<organism evidence="2 3">
    <name type="scientific">Paraburkholderia youngii</name>
    <dbReference type="NCBI Taxonomy" id="2782701"/>
    <lineage>
        <taxon>Bacteria</taxon>
        <taxon>Pseudomonadati</taxon>
        <taxon>Pseudomonadota</taxon>
        <taxon>Betaproteobacteria</taxon>
        <taxon>Burkholderiales</taxon>
        <taxon>Burkholderiaceae</taxon>
        <taxon>Paraburkholderia</taxon>
    </lineage>
</organism>
<proteinExistence type="predicted"/>
<gene>
    <name evidence="2" type="ORF">G5S42_33095</name>
</gene>
<feature type="region of interest" description="Disordered" evidence="1">
    <location>
        <begin position="60"/>
        <end position="86"/>
    </location>
</feature>
<evidence type="ECO:0000256" key="1">
    <source>
        <dbReference type="SAM" id="MobiDB-lite"/>
    </source>
</evidence>
<dbReference type="GeneID" id="301105193"/>
<dbReference type="EMBL" id="JAALDK010000002">
    <property type="protein sequence ID" value="NUY04430.1"/>
    <property type="molecule type" value="Genomic_DNA"/>
</dbReference>
<accession>A0A7Y6N3D7</accession>
<comment type="caution">
    <text evidence="2">The sequence shown here is derived from an EMBL/GenBank/DDBJ whole genome shotgun (WGS) entry which is preliminary data.</text>
</comment>
<evidence type="ECO:0000313" key="3">
    <source>
        <dbReference type="Proteomes" id="UP000594380"/>
    </source>
</evidence>
<dbReference type="Proteomes" id="UP000594380">
    <property type="component" value="Unassembled WGS sequence"/>
</dbReference>
<dbReference type="AlphaFoldDB" id="A0A7Y6N3D7"/>
<protein>
    <submittedName>
        <fullName evidence="2">Uncharacterized protein</fullName>
    </submittedName>
</protein>
<reference evidence="2 3" key="1">
    <citation type="submission" date="2020-02" db="EMBL/GenBank/DDBJ databases">
        <title>Paraburkholderia simonii sp. nov. and Paraburkholderia youngii sp. nov. Brazilian and Mexican Mimosa-associated rhizobia.</title>
        <authorList>
            <person name="Mavima L."/>
            <person name="Beukes C.W."/>
            <person name="Chan W.Y."/>
            <person name="Palmer M."/>
            <person name="De Meyer S.E."/>
            <person name="James E.K."/>
            <person name="Venter S.N."/>
            <person name="Steenkamp E.T."/>
        </authorList>
    </citation>
    <scope>NUCLEOTIDE SEQUENCE [LARGE SCALE GENOMIC DNA]</scope>
    <source>
        <strain evidence="2 3">JPY169</strain>
    </source>
</reference>
<name>A0A7Y6N3D7_9BURK</name>
<sequence>MKTATRPTRDRIDDVDRMLDETLEETFPASDPVACTAMPSISSSVALSHRPVQTVKTLPRANRTARDPKTYVDRSCEQDHETHALA</sequence>
<feature type="compositionally biased region" description="Basic and acidic residues" evidence="1">
    <location>
        <begin position="64"/>
        <end position="86"/>
    </location>
</feature>